<dbReference type="GO" id="GO:0051607">
    <property type="term" value="P:defense response to virus"/>
    <property type="evidence" value="ECO:0007669"/>
    <property type="project" value="UniProtKB-ARBA"/>
</dbReference>
<evidence type="ECO:0000256" key="7">
    <source>
        <dbReference type="SAM" id="Coils"/>
    </source>
</evidence>
<evidence type="ECO:0000259" key="9">
    <source>
        <dbReference type="Pfam" id="PF00931"/>
    </source>
</evidence>
<feature type="domain" description="NB-ARC" evidence="9">
    <location>
        <begin position="147"/>
        <end position="317"/>
    </location>
</feature>
<dbReference type="FunFam" id="3.40.50.300:FF:001091">
    <property type="entry name" value="Probable disease resistance protein At1g61300"/>
    <property type="match status" value="1"/>
</dbReference>
<accession>A0A5A7PN56</accession>
<dbReference type="Gene3D" id="3.80.10.10">
    <property type="entry name" value="Ribonuclease Inhibitor"/>
    <property type="match status" value="2"/>
</dbReference>
<proteinExistence type="inferred from homology"/>
<dbReference type="InterPro" id="IPR041118">
    <property type="entry name" value="Rx_N"/>
</dbReference>
<evidence type="ECO:0000259" key="10">
    <source>
        <dbReference type="Pfam" id="PF18052"/>
    </source>
</evidence>
<keyword evidence="4" id="KW-0547">Nucleotide-binding</keyword>
<dbReference type="InterPro" id="IPR044974">
    <property type="entry name" value="Disease_R_plants"/>
</dbReference>
<dbReference type="PANTHER" id="PTHR23155">
    <property type="entry name" value="DISEASE RESISTANCE PROTEIN RP"/>
    <property type="match status" value="1"/>
</dbReference>
<protein>
    <submittedName>
        <fullName evidence="12">NBS-LRR type resistance protein</fullName>
    </submittedName>
</protein>
<dbReference type="Gene3D" id="1.10.10.10">
    <property type="entry name" value="Winged helix-like DNA-binding domain superfamily/Winged helix DNA-binding domain"/>
    <property type="match status" value="2"/>
</dbReference>
<dbReference type="EMBL" id="BKCP01004849">
    <property type="protein sequence ID" value="GER34179.1"/>
    <property type="molecule type" value="Genomic_DNA"/>
</dbReference>
<dbReference type="InterPro" id="IPR036388">
    <property type="entry name" value="WH-like_DNA-bd_sf"/>
</dbReference>
<evidence type="ECO:0000256" key="4">
    <source>
        <dbReference type="ARBA" id="ARBA00022741"/>
    </source>
</evidence>
<dbReference type="OrthoDB" id="646178at2759"/>
<dbReference type="InterPro" id="IPR058922">
    <property type="entry name" value="WHD_DRP"/>
</dbReference>
<keyword evidence="5" id="KW-0611">Plant defense</keyword>
<keyword evidence="3" id="KW-0677">Repeat</keyword>
<organism evidence="12 13">
    <name type="scientific">Striga asiatica</name>
    <name type="common">Asiatic witchweed</name>
    <name type="synonym">Buchnera asiatica</name>
    <dbReference type="NCBI Taxonomy" id="4170"/>
    <lineage>
        <taxon>Eukaryota</taxon>
        <taxon>Viridiplantae</taxon>
        <taxon>Streptophyta</taxon>
        <taxon>Embryophyta</taxon>
        <taxon>Tracheophyta</taxon>
        <taxon>Spermatophyta</taxon>
        <taxon>Magnoliopsida</taxon>
        <taxon>eudicotyledons</taxon>
        <taxon>Gunneridae</taxon>
        <taxon>Pentapetalae</taxon>
        <taxon>asterids</taxon>
        <taxon>lamiids</taxon>
        <taxon>Lamiales</taxon>
        <taxon>Orobanchaceae</taxon>
        <taxon>Buchnereae</taxon>
        <taxon>Striga</taxon>
    </lineage>
</organism>
<dbReference type="SUPFAM" id="SSF52540">
    <property type="entry name" value="P-loop containing nucleoside triphosphate hydrolases"/>
    <property type="match status" value="2"/>
</dbReference>
<keyword evidence="2" id="KW-0433">Leucine-rich repeat</keyword>
<dbReference type="Pfam" id="PF23559">
    <property type="entry name" value="WHD_DRP"/>
    <property type="match status" value="2"/>
</dbReference>
<dbReference type="GO" id="GO:0005524">
    <property type="term" value="F:ATP binding"/>
    <property type="evidence" value="ECO:0007669"/>
    <property type="project" value="UniProtKB-KW"/>
</dbReference>
<feature type="domain" description="Disease resistance protein winged helix" evidence="11">
    <location>
        <begin position="404"/>
        <end position="472"/>
    </location>
</feature>
<dbReference type="Pfam" id="PF18052">
    <property type="entry name" value="Rx_N"/>
    <property type="match status" value="1"/>
</dbReference>
<dbReference type="Pfam" id="PF00931">
    <property type="entry name" value="NB-ARC"/>
    <property type="match status" value="2"/>
</dbReference>
<dbReference type="InterPro" id="IPR032675">
    <property type="entry name" value="LRR_dom_sf"/>
</dbReference>
<dbReference type="InterPro" id="IPR042197">
    <property type="entry name" value="Apaf_helical"/>
</dbReference>
<dbReference type="GO" id="GO:0098542">
    <property type="term" value="P:defense response to other organism"/>
    <property type="evidence" value="ECO:0007669"/>
    <property type="project" value="TreeGrafter"/>
</dbReference>
<evidence type="ECO:0000313" key="12">
    <source>
        <dbReference type="EMBL" id="GER34179.1"/>
    </source>
</evidence>
<dbReference type="Gene3D" id="3.40.50.300">
    <property type="entry name" value="P-loop containing nucleotide triphosphate hydrolases"/>
    <property type="match status" value="2"/>
</dbReference>
<sequence length="1894" mass="211458">MAYAAVVSLIQTLDQFPSDQFSSSHQEISLFKCLHTKAHTLLVLLQKKFQTGANELEAQIREVVYEAEDAVESHVSTRYLQPESVESSPAAAEIFTHKLQVLLQELESIEKRLTAIGSDRVDQRPEMTGPRSGPLVASTNKLLVGLENELSRLKGKLVGESSRLNVVAVVGMAGIGKTTLVDRAFHDPSIGRFFHYRAWANVGPGRDPREVIAELLGPTASKFSQESSYSQLTEFMFRNLKGRKYLIVLDGLTETEAWDDLKSLFPNDDNGSRVVLTTRLRKVALHASGSIRNIHETSFLGIEECWNLLRNIVFDGKECPPELIKVGKEIAENCHGLPLTIVLVGTMLFGAEKSLAYWERVADGPISAIYESNDVRLTSAMQLLNDDSMPQHLKAFFMYMGLLPSNHEIPASKLVRLWISEGFVEWSGPESPEDVAEERLEELFNRSLVLVHKRKSAGGIKTCSIHSAVWHLCVNAAEKDGFFCAVTRYTKGRKASLPTTARIGRRLCIRKNILLSIKDVNRAMLSVSKARSFLCSGRDHPYPLAVCSDFGLLRVLDVLSIRFYEFPTEILTLVQLRYLALTCSEIPPSLSELRNLQVLIMRRHTRIKASGAGPSYFQMWNMRRLRHLVVEGGDLPHPHGAVLMDLLTLSNVTSHSCGEDVLRGTPNLKKLGVCIEVSEHDHASDPSRVFDHLAILDRLESYARPSEPVHGRFQLTFPKGPDMPCQVSKSAAAAARRVTQASIVSSMAYTTFLICLSTSLTCVALFDLVDSGSSKVFKEMRSVASSQSSSSVSEPERRSSCDVSSHGTYARPSEPVHGRFQLIFPKGPDMPCQVSKSAAAAARRVTQASIVSSMAYTTFLICLSTSLTCVALFDLVDSGSSKVFKEMRSVASSQSSSSVSEPERRSSCDVSSHGTFVVANSYLSYVSPTEPVHGRFQLIFPKRPDELCQSAAAAARRVTQASIVSSMAYTTFLICLSTSLSRVALFDVDDSGSSKVLKEMRSFVSSRSSSSVSEPEKRSACDVSSRDTQALWVPSPNKLSNTIDRERMAYSAVTFLLENLSRLLTSHSDLISGAERELQGLKRELLSIKNLLKHDDSRPDNKTQLIRDVEMQIRGVVYEIEDTIDACLTRLSMAADTENMFGHSRGSVDPAPADLAQLVRSLRQDKLKPAMDELIRMGITRVKIAKPEKHEAKSKTAPRVRGNNIVGLEDEQARLMHLLTKESDDLDVIAIIGMPGLGKTTLARKVYETDEIQCAFPTRIWACVSKELNTRSLFLDILQEFTSKDMSGLSVDDLALTIHGTLETRRFLLVLDDVWTPEAWDTIREALPLRNASGKVLITSRFQIVGKHVSPVRPPYQLRFLTEEEGCQILRLKVFGQLQEWPRRLGDVGRRISTQCRGLPILLLMIAGILDDHLSTSNDLVAIIRTWEDLSKSLSGYVIDMMDVFTSVLALSYARMCDELRDCFLYLGVFPEDYEIPASTLTRLWIAEGFVQPRHGQSHEERAYENLMHLINRNLVMIDKLKSSGEVKICRVHDTVRDFCKVKAEGIQQFFQELRRRSDGAFELFSYSEGPQKNHHRRICVHYDVTGFFSPEPYLPNARSFLSFSTEEFALQTEDIPKVPAAFKLVRILHIMPLVFRIFPLGLTLLVHLKYVALSSDFKVLPEAVTKLINTQTLVPSHSEGNNLQTLANLSPENCTVDLFERTSSLKKLGIRGKLATHLDFDSLGRLRELDNLKLINDIHSISPSEGQLPCLPPPGKFPPRLRILTLSATLLGWEKMSVLGLLKNLEVLKLKDNAFVGPCWKVVEAGFPLLHFLLIEHTDLVSWKLAQGDYFPRLRCLTLRNCEELEALPDGLADIPRLEVMNLHRTSKMAVSSARKIQGDIRNLKLSIFPVDE</sequence>
<feature type="coiled-coil region" evidence="7">
    <location>
        <begin position="53"/>
        <end position="112"/>
    </location>
</feature>
<evidence type="ECO:0000313" key="13">
    <source>
        <dbReference type="Proteomes" id="UP000325081"/>
    </source>
</evidence>
<dbReference type="InterPro" id="IPR038005">
    <property type="entry name" value="RX-like_CC"/>
</dbReference>
<gene>
    <name evidence="12" type="ORF">STAS_10371</name>
</gene>
<feature type="domain" description="NB-ARC" evidence="9">
    <location>
        <begin position="1212"/>
        <end position="1376"/>
    </location>
</feature>
<dbReference type="PANTHER" id="PTHR23155:SF1193">
    <property type="entry name" value="DISEASE RESISTANCE PROTEIN RPP13-RELATED"/>
    <property type="match status" value="1"/>
</dbReference>
<dbReference type="FunFam" id="1.10.10.10:FF:000322">
    <property type="entry name" value="Probable disease resistance protein At1g63360"/>
    <property type="match status" value="1"/>
</dbReference>
<dbReference type="Proteomes" id="UP000325081">
    <property type="component" value="Unassembled WGS sequence"/>
</dbReference>
<feature type="coiled-coil region" evidence="7">
    <location>
        <begin position="1057"/>
        <end position="1091"/>
    </location>
</feature>
<dbReference type="SUPFAM" id="SSF52058">
    <property type="entry name" value="L domain-like"/>
    <property type="match status" value="2"/>
</dbReference>
<evidence type="ECO:0000256" key="2">
    <source>
        <dbReference type="ARBA" id="ARBA00022614"/>
    </source>
</evidence>
<name>A0A5A7PN56_STRAF</name>
<keyword evidence="6" id="KW-0067">ATP-binding</keyword>
<feature type="domain" description="Disease resistance protein winged helix" evidence="11">
    <location>
        <begin position="1469"/>
        <end position="1539"/>
    </location>
</feature>
<dbReference type="InterPro" id="IPR002182">
    <property type="entry name" value="NB-ARC"/>
</dbReference>
<evidence type="ECO:0000256" key="3">
    <source>
        <dbReference type="ARBA" id="ARBA00022737"/>
    </source>
</evidence>
<dbReference type="Gene3D" id="1.10.8.430">
    <property type="entry name" value="Helical domain of apoptotic protease-activating factors"/>
    <property type="match status" value="1"/>
</dbReference>
<feature type="region of interest" description="Disordered" evidence="8">
    <location>
        <begin position="787"/>
        <end position="813"/>
    </location>
</feature>
<evidence type="ECO:0000256" key="5">
    <source>
        <dbReference type="ARBA" id="ARBA00022821"/>
    </source>
</evidence>
<comment type="caution">
    <text evidence="12">The sequence shown here is derived from an EMBL/GenBank/DDBJ whole genome shotgun (WGS) entry which is preliminary data.</text>
</comment>
<keyword evidence="13" id="KW-1185">Reference proteome</keyword>
<dbReference type="CDD" id="cd14798">
    <property type="entry name" value="RX-CC_like"/>
    <property type="match status" value="1"/>
</dbReference>
<evidence type="ECO:0000256" key="8">
    <source>
        <dbReference type="SAM" id="MobiDB-lite"/>
    </source>
</evidence>
<dbReference type="InterPro" id="IPR027417">
    <property type="entry name" value="P-loop_NTPase"/>
</dbReference>
<dbReference type="PRINTS" id="PR00364">
    <property type="entry name" value="DISEASERSIST"/>
</dbReference>
<evidence type="ECO:0000256" key="1">
    <source>
        <dbReference type="ARBA" id="ARBA00008894"/>
    </source>
</evidence>
<reference evidence="13" key="1">
    <citation type="journal article" date="2019" name="Curr. Biol.">
        <title>Genome Sequence of Striga asiatica Provides Insight into the Evolution of Plant Parasitism.</title>
        <authorList>
            <person name="Yoshida S."/>
            <person name="Kim S."/>
            <person name="Wafula E.K."/>
            <person name="Tanskanen J."/>
            <person name="Kim Y.M."/>
            <person name="Honaas L."/>
            <person name="Yang Z."/>
            <person name="Spallek T."/>
            <person name="Conn C.E."/>
            <person name="Ichihashi Y."/>
            <person name="Cheong K."/>
            <person name="Cui S."/>
            <person name="Der J.P."/>
            <person name="Gundlach H."/>
            <person name="Jiao Y."/>
            <person name="Hori C."/>
            <person name="Ishida J.K."/>
            <person name="Kasahara H."/>
            <person name="Kiba T."/>
            <person name="Kim M.S."/>
            <person name="Koo N."/>
            <person name="Laohavisit A."/>
            <person name="Lee Y.H."/>
            <person name="Lumba S."/>
            <person name="McCourt P."/>
            <person name="Mortimer J.C."/>
            <person name="Mutuku J.M."/>
            <person name="Nomura T."/>
            <person name="Sasaki-Sekimoto Y."/>
            <person name="Seto Y."/>
            <person name="Wang Y."/>
            <person name="Wakatake T."/>
            <person name="Sakakibara H."/>
            <person name="Demura T."/>
            <person name="Yamaguchi S."/>
            <person name="Yoneyama K."/>
            <person name="Manabe R.I."/>
            <person name="Nelson D.C."/>
            <person name="Schulman A.H."/>
            <person name="Timko M.P."/>
            <person name="dePamphilis C.W."/>
            <person name="Choi D."/>
            <person name="Shirasu K."/>
        </authorList>
    </citation>
    <scope>NUCLEOTIDE SEQUENCE [LARGE SCALE GENOMIC DNA]</scope>
    <source>
        <strain evidence="13">cv. UVA1</strain>
    </source>
</reference>
<feature type="domain" description="Disease resistance N-terminal" evidence="10">
    <location>
        <begin position="1052"/>
        <end position="1132"/>
    </location>
</feature>
<evidence type="ECO:0000259" key="11">
    <source>
        <dbReference type="Pfam" id="PF23559"/>
    </source>
</evidence>
<keyword evidence="7" id="KW-0175">Coiled coil</keyword>
<dbReference type="Gene3D" id="1.20.5.4130">
    <property type="match status" value="2"/>
</dbReference>
<comment type="similarity">
    <text evidence="1">Belongs to the disease resistance NB-LRR family.</text>
</comment>
<evidence type="ECO:0000256" key="6">
    <source>
        <dbReference type="ARBA" id="ARBA00022840"/>
    </source>
</evidence>
<dbReference type="GO" id="GO:0043531">
    <property type="term" value="F:ADP binding"/>
    <property type="evidence" value="ECO:0007669"/>
    <property type="project" value="InterPro"/>
</dbReference>